<dbReference type="RefSeq" id="WP_211650566.1">
    <property type="nucleotide sequence ID" value="NZ_JAFEVO010000001.1"/>
</dbReference>
<keyword evidence="2" id="KW-0472">Membrane</keyword>
<name>A0ABS5M5W2_9MICO</name>
<reference evidence="3 4" key="1">
    <citation type="submission" date="2021-02" db="EMBL/GenBank/DDBJ databases">
        <title>Draft genome and description of Leucobacter sp nov strain Marseille-Q4368.</title>
        <authorList>
            <person name="Boxberger M."/>
            <person name="La Scola B."/>
        </authorList>
    </citation>
    <scope>NUCLEOTIDE SEQUENCE [LARGE SCALE GENOMIC DNA]</scope>
    <source>
        <strain evidence="3 4">Marseille-Q4368</strain>
    </source>
</reference>
<feature type="compositionally biased region" description="Low complexity" evidence="1">
    <location>
        <begin position="330"/>
        <end position="352"/>
    </location>
</feature>
<evidence type="ECO:0008006" key="5">
    <source>
        <dbReference type="Google" id="ProtNLM"/>
    </source>
</evidence>
<comment type="caution">
    <text evidence="3">The sequence shown here is derived from an EMBL/GenBank/DDBJ whole genome shotgun (WGS) entry which is preliminary data.</text>
</comment>
<feature type="compositionally biased region" description="Gly residues" evidence="1">
    <location>
        <begin position="353"/>
        <end position="370"/>
    </location>
</feature>
<evidence type="ECO:0000256" key="1">
    <source>
        <dbReference type="SAM" id="MobiDB-lite"/>
    </source>
</evidence>
<dbReference type="EMBL" id="JAFEVO010000001">
    <property type="protein sequence ID" value="MBS3182351.1"/>
    <property type="molecule type" value="Genomic_DNA"/>
</dbReference>
<dbReference type="Proteomes" id="UP000811492">
    <property type="component" value="Unassembled WGS sequence"/>
</dbReference>
<keyword evidence="2" id="KW-0812">Transmembrane</keyword>
<organism evidence="3 4">
    <name type="scientific">Leucobacter manosquensis</name>
    <dbReference type="NCBI Taxonomy" id="2810611"/>
    <lineage>
        <taxon>Bacteria</taxon>
        <taxon>Bacillati</taxon>
        <taxon>Actinomycetota</taxon>
        <taxon>Actinomycetes</taxon>
        <taxon>Micrococcales</taxon>
        <taxon>Microbacteriaceae</taxon>
        <taxon>Leucobacter</taxon>
    </lineage>
</organism>
<evidence type="ECO:0000313" key="4">
    <source>
        <dbReference type="Proteomes" id="UP000811492"/>
    </source>
</evidence>
<evidence type="ECO:0000313" key="3">
    <source>
        <dbReference type="EMBL" id="MBS3182351.1"/>
    </source>
</evidence>
<keyword evidence="2" id="KW-1133">Transmembrane helix</keyword>
<protein>
    <recommendedName>
        <fullName evidence="5">Colicin transporter</fullName>
    </recommendedName>
</protein>
<keyword evidence="4" id="KW-1185">Reference proteome</keyword>
<feature type="compositionally biased region" description="Gly residues" evidence="1">
    <location>
        <begin position="452"/>
        <end position="462"/>
    </location>
</feature>
<proteinExistence type="predicted"/>
<evidence type="ECO:0000256" key="2">
    <source>
        <dbReference type="SAM" id="Phobius"/>
    </source>
</evidence>
<accession>A0ABS5M5W2</accession>
<feature type="transmembrane region" description="Helical" evidence="2">
    <location>
        <begin position="26"/>
        <end position="48"/>
    </location>
</feature>
<feature type="compositionally biased region" description="Gly residues" evidence="1">
    <location>
        <begin position="394"/>
        <end position="424"/>
    </location>
</feature>
<feature type="compositionally biased region" description="Low complexity" evidence="1">
    <location>
        <begin position="425"/>
        <end position="438"/>
    </location>
</feature>
<feature type="region of interest" description="Disordered" evidence="1">
    <location>
        <begin position="1"/>
        <end position="21"/>
    </location>
</feature>
<sequence>MEPVGGPTESVQEVPAPRGSKKKRNLWIAGGVAGALVLGGAIATPLIVQSIRDREHAELTAEIGYTYGQTDEMSADLEAALALSSLQYTEAAAFAKELTALGKTADPIITEAQAKSLTDAAASVSKSIGKGPEKSDERTVAVKLVESKAIELEAADKDAAAKAKKAKKDAPEATAPGSFLAVSVDDVRGMIGEDTSASHVEPDGRTAEEGDKVEVARGELKAAQSQLHDVQSAVDAELELSSSYTDAVSKTLPALVKVSEATPTQAKGIVAAATKAADAGKSVTSAAETAKETAGEKSVTAKRVADKLAAYVESARAAQKSHADQVAAEEAAAAAAAGEGPAPADEGYTYDPGTGGTGGDWPVNGGGGGWTPPTDSGNSGGGGEPARQPPVDTGAGGGAGGGGGGTGAGGTSGGGGGGAGGGGTPPATTCPPGTIPTGSWDNINGIHCERAGSGGTDTGGWN</sequence>
<gene>
    <name evidence="3" type="ORF">JSQ98_09130</name>
</gene>
<feature type="region of interest" description="Disordered" evidence="1">
    <location>
        <begin position="330"/>
        <end position="462"/>
    </location>
</feature>